<gene>
    <name evidence="8" type="ORF">BLW93_05555</name>
</gene>
<accession>A0A1R1MKQ9</accession>
<dbReference type="GO" id="GO:0003723">
    <property type="term" value="F:RNA binding"/>
    <property type="evidence" value="ECO:0007669"/>
    <property type="project" value="UniProtKB-KW"/>
</dbReference>
<protein>
    <recommendedName>
        <fullName evidence="3">CRISPR system Cms protein Csm5</fullName>
    </recommendedName>
    <alternativeName>
        <fullName evidence="6">CRISPR type III A-associated protein Csm5</fullName>
    </alternativeName>
</protein>
<dbReference type="Proteomes" id="UP000187408">
    <property type="component" value="Unassembled WGS sequence"/>
</dbReference>
<comment type="caution">
    <text evidence="8">The sequence shown here is derived from an EMBL/GenBank/DDBJ whole genome shotgun (WGS) entry which is preliminary data.</text>
</comment>
<dbReference type="InterPro" id="IPR010173">
    <property type="entry name" value="CRISPR-assoc_Csm5"/>
</dbReference>
<comment type="similarity">
    <text evidence="2">Belongs to the CRISPR-associated Csm5 family.</text>
</comment>
<evidence type="ECO:0000259" key="7">
    <source>
        <dbReference type="Pfam" id="PF03787"/>
    </source>
</evidence>
<dbReference type="InterPro" id="IPR005537">
    <property type="entry name" value="RAMP_III_fam"/>
</dbReference>
<comment type="function">
    <text evidence="1">This subunit might be involved in maturation of a crRNA intermediate to its mature form.</text>
</comment>
<dbReference type="AlphaFoldDB" id="A0A1R1MKQ9"/>
<dbReference type="OrthoDB" id="24360at2"/>
<sequence>MKSYKLRLTVETPVHIGTGESYYDLEYTVKGGRFYIIDKDKFFNRLEKLGKIDLFTKLAAKGDISSIIAIRKLVHDSFKKEDSLSNFEIDKSALPEIEKKMFNFTNIERHKSGEIRKILNQMKISKTYKNPLSLEPVIPGSSIKGAIRTAIIRWLLSKDEKTIESIAKKPVEKRNIGLISVLRKFQKDITPDTVKDLLRFIKVSDFSPVNSTIKIGKAKMVHRKNRKKRETGLPAYLEYVSEKSIFEGTITIDCEMAESIFGKEKNFKQELLSIQNIMKVLRIRYGTHTYYYGEKKYFGNFINWKLRPKKHDMEAPIKIGFHSGSLAVTTGIPEITRIPNKGGKSKDKPLPPLTLWTINKKPMGWCYLEVVE</sequence>
<organism evidence="8 9">
    <name type="scientific">Desulfurobacterium indicum</name>
    <dbReference type="NCBI Taxonomy" id="1914305"/>
    <lineage>
        <taxon>Bacteria</taxon>
        <taxon>Pseudomonadati</taxon>
        <taxon>Aquificota</taxon>
        <taxon>Aquificia</taxon>
        <taxon>Desulfurobacteriales</taxon>
        <taxon>Desulfurobacteriaceae</taxon>
        <taxon>Desulfurobacterium</taxon>
    </lineage>
</organism>
<keyword evidence="9" id="KW-1185">Reference proteome</keyword>
<keyword evidence="5" id="KW-0051">Antiviral defense</keyword>
<evidence type="ECO:0000313" key="8">
    <source>
        <dbReference type="EMBL" id="OMH40392.1"/>
    </source>
</evidence>
<dbReference type="EMBL" id="MOEN01000018">
    <property type="protein sequence ID" value="OMH40392.1"/>
    <property type="molecule type" value="Genomic_DNA"/>
</dbReference>
<evidence type="ECO:0000256" key="1">
    <source>
        <dbReference type="ARBA" id="ARBA00003088"/>
    </source>
</evidence>
<evidence type="ECO:0000256" key="6">
    <source>
        <dbReference type="ARBA" id="ARBA00031720"/>
    </source>
</evidence>
<dbReference type="GO" id="GO:0051607">
    <property type="term" value="P:defense response to virus"/>
    <property type="evidence" value="ECO:0007669"/>
    <property type="project" value="UniProtKB-KW"/>
</dbReference>
<keyword evidence="4" id="KW-0694">RNA-binding</keyword>
<dbReference type="STRING" id="1914305.BLW93_05555"/>
<evidence type="ECO:0000256" key="2">
    <source>
        <dbReference type="ARBA" id="ARBA00006680"/>
    </source>
</evidence>
<name>A0A1R1MKQ9_9BACT</name>
<proteinExistence type="inferred from homology"/>
<dbReference type="PANTHER" id="PTHR38007:SF1">
    <property type="entry name" value="CRISPR SYSTEM CMS PROTEIN CSM5"/>
    <property type="match status" value="1"/>
</dbReference>
<dbReference type="PANTHER" id="PTHR38007">
    <property type="entry name" value="CRISPR SYSTEM CMS PROTEIN CSM5"/>
    <property type="match status" value="1"/>
</dbReference>
<dbReference type="Pfam" id="PF03787">
    <property type="entry name" value="RAMPs"/>
    <property type="match status" value="1"/>
</dbReference>
<feature type="domain" description="CRISPR type III-associated protein" evidence="7">
    <location>
        <begin position="8"/>
        <end position="273"/>
    </location>
</feature>
<dbReference type="RefSeq" id="WP_076713112.1">
    <property type="nucleotide sequence ID" value="NZ_MOEN01000018.1"/>
</dbReference>
<evidence type="ECO:0000256" key="5">
    <source>
        <dbReference type="ARBA" id="ARBA00023118"/>
    </source>
</evidence>
<evidence type="ECO:0000313" key="9">
    <source>
        <dbReference type="Proteomes" id="UP000187408"/>
    </source>
</evidence>
<dbReference type="NCBIfam" id="TIGR01899">
    <property type="entry name" value="cas_TM1807_csm5"/>
    <property type="match status" value="1"/>
</dbReference>
<reference evidence="8 9" key="1">
    <citation type="submission" date="2016-10" db="EMBL/GenBank/DDBJ databases">
        <title>Genome sequence of a sulfur-reducing bacterium Desulfurobacterium indicum K6013.</title>
        <authorList>
            <person name="Cao J."/>
            <person name="Shao Z."/>
            <person name="Alain K."/>
            <person name="Jebbar M."/>
        </authorList>
    </citation>
    <scope>NUCLEOTIDE SEQUENCE [LARGE SCALE GENOMIC DNA]</scope>
    <source>
        <strain evidence="8 9">K6013</strain>
    </source>
</reference>
<evidence type="ECO:0000256" key="3">
    <source>
        <dbReference type="ARBA" id="ARBA00016113"/>
    </source>
</evidence>
<evidence type="ECO:0000256" key="4">
    <source>
        <dbReference type="ARBA" id="ARBA00022884"/>
    </source>
</evidence>